<dbReference type="InterPro" id="IPR036942">
    <property type="entry name" value="Beta-barrel_TonB_sf"/>
</dbReference>
<feature type="domain" description="TonB-dependent receptor-like beta-barrel" evidence="13">
    <location>
        <begin position="277"/>
        <end position="641"/>
    </location>
</feature>
<comment type="subcellular location">
    <subcellularLocation>
        <location evidence="1 10">Cell outer membrane</location>
        <topology evidence="1 10">Multi-pass membrane protein</topology>
    </subcellularLocation>
</comment>
<dbReference type="CDD" id="cd01347">
    <property type="entry name" value="ligand_gated_channel"/>
    <property type="match status" value="1"/>
</dbReference>
<evidence type="ECO:0000256" key="9">
    <source>
        <dbReference type="ARBA" id="ARBA00023237"/>
    </source>
</evidence>
<evidence type="ECO:0000256" key="3">
    <source>
        <dbReference type="ARBA" id="ARBA00022452"/>
    </source>
</evidence>
<sequence length="669" mass="76020">MNYCTLKQAVKGLLFACLFSSFSPIALAQQTYKKKGTGQEKHQTHASQLDSIAKENTLDNVVCTGSRTVRLMKNEPIPVRLIKAKEIEMLAPQNFRDLLQYVLPGVEFTKHGSQDRINMQGFNSSSLLFLIDGELISAGTGSDIDFNRINPDDIERIEVLRGASSALYGSNAIGGVINIITRQAKVPLRVGVSSTIDSRRDLKENLSIGLKQGIFTSQTGVQFTKDNGYTVRDEQSKREVEITGNRAWNISEKLTITPSERLQFSLTGRANLRRQLWEKHINYLYHSYDGIAGVRWQISEKQGLDLSYHYNNYSRDSIFPLAPTEPKAPVFRQQMHHARAQYNYDIDKIQHINLGGEYLFDEVASDRLRTLNNGKPKHIQSGVIYGQGIFSVLDNVTLSYGGRLDLHSGFGAHYTSRISAMYKPTEELALRLTDAQGYRAPSMQELYMFFDHLGMFMIYGNEALKPEESHMVSFSTEYKAKETSLMFNAFFNKVDNRIQTVARVRDGKSEQFYDNIKGTSRIFGLELQGQQALPWGFSVRGSYSYTHDWHKVKDKAGNEGLRTATHPHSALLALDYGKYFSNNYSLNAFFMMRWMSGFTSSEYDDKSLLTPQRTPGYATARIGIEQRFFRNFHLNLGIDNLFNYRVKVINTNVLPTPGRVYSATLRLQF</sequence>
<dbReference type="Proteomes" id="UP000004295">
    <property type="component" value="Unassembled WGS sequence"/>
</dbReference>
<evidence type="ECO:0000259" key="14">
    <source>
        <dbReference type="Pfam" id="PF07715"/>
    </source>
</evidence>
<keyword evidence="9 10" id="KW-0998">Cell outer membrane</keyword>
<dbReference type="PROSITE" id="PS01156">
    <property type="entry name" value="TONB_DEPENDENT_REC_2"/>
    <property type="match status" value="1"/>
</dbReference>
<dbReference type="RefSeq" id="WP_004334615.1">
    <property type="nucleotide sequence ID" value="NZ_ACNN01000029.1"/>
</dbReference>
<dbReference type="PANTHER" id="PTHR30069:SF29">
    <property type="entry name" value="HEMOGLOBIN AND HEMOGLOBIN-HAPTOGLOBIN-BINDING PROTEIN 1-RELATED"/>
    <property type="match status" value="1"/>
</dbReference>
<evidence type="ECO:0000256" key="10">
    <source>
        <dbReference type="PROSITE-ProRule" id="PRU01360"/>
    </source>
</evidence>
<dbReference type="Pfam" id="PF07715">
    <property type="entry name" value="Plug"/>
    <property type="match status" value="1"/>
</dbReference>
<dbReference type="Gene3D" id="2.170.130.10">
    <property type="entry name" value="TonB-dependent receptor, plug domain"/>
    <property type="match status" value="1"/>
</dbReference>
<keyword evidence="4 10" id="KW-0812">Transmembrane</keyword>
<evidence type="ECO:0000256" key="1">
    <source>
        <dbReference type="ARBA" id="ARBA00004571"/>
    </source>
</evidence>
<evidence type="ECO:0000256" key="11">
    <source>
        <dbReference type="RuleBase" id="RU003357"/>
    </source>
</evidence>
<feature type="signal peptide" evidence="12">
    <location>
        <begin position="1"/>
        <end position="28"/>
    </location>
</feature>
<gene>
    <name evidence="15" type="ORF">POREN0001_0443</name>
</gene>
<evidence type="ECO:0000256" key="12">
    <source>
        <dbReference type="SAM" id="SignalP"/>
    </source>
</evidence>
<keyword evidence="7 10" id="KW-0472">Membrane</keyword>
<dbReference type="PROSITE" id="PS52016">
    <property type="entry name" value="TONB_DEPENDENT_REC_3"/>
    <property type="match status" value="1"/>
</dbReference>
<dbReference type="eggNOG" id="COG4771">
    <property type="taxonomic scope" value="Bacteria"/>
</dbReference>
<dbReference type="Gene3D" id="2.40.170.20">
    <property type="entry name" value="TonB-dependent receptor, beta-barrel domain"/>
    <property type="match status" value="1"/>
</dbReference>
<feature type="domain" description="TonB-dependent receptor plug" evidence="14">
    <location>
        <begin position="74"/>
        <end position="176"/>
    </location>
</feature>
<dbReference type="GO" id="GO:0015344">
    <property type="term" value="F:siderophore uptake transmembrane transporter activity"/>
    <property type="evidence" value="ECO:0007669"/>
    <property type="project" value="TreeGrafter"/>
</dbReference>
<evidence type="ECO:0000256" key="2">
    <source>
        <dbReference type="ARBA" id="ARBA00022448"/>
    </source>
</evidence>
<comment type="caution">
    <text evidence="15">The sequence shown here is derived from an EMBL/GenBank/DDBJ whole genome shotgun (WGS) entry which is preliminary data.</text>
</comment>
<evidence type="ECO:0000256" key="8">
    <source>
        <dbReference type="ARBA" id="ARBA00023170"/>
    </source>
</evidence>
<evidence type="ECO:0000256" key="4">
    <source>
        <dbReference type="ARBA" id="ARBA00022692"/>
    </source>
</evidence>
<evidence type="ECO:0000256" key="5">
    <source>
        <dbReference type="ARBA" id="ARBA00022729"/>
    </source>
</evidence>
<dbReference type="EMBL" id="ACNN01000029">
    <property type="protein sequence ID" value="EEN82276.1"/>
    <property type="molecule type" value="Genomic_DNA"/>
</dbReference>
<keyword evidence="5 12" id="KW-0732">Signal</keyword>
<evidence type="ECO:0000313" key="15">
    <source>
        <dbReference type="EMBL" id="EEN82276.1"/>
    </source>
</evidence>
<feature type="chain" id="PRO_5002927954" evidence="12">
    <location>
        <begin position="29"/>
        <end position="669"/>
    </location>
</feature>
<dbReference type="InterPro" id="IPR037066">
    <property type="entry name" value="Plug_dom_sf"/>
</dbReference>
<dbReference type="InterPro" id="IPR000531">
    <property type="entry name" value="Beta-barrel_TonB"/>
</dbReference>
<dbReference type="Pfam" id="PF00593">
    <property type="entry name" value="TonB_dep_Rec_b-barrel"/>
    <property type="match status" value="1"/>
</dbReference>
<name>C3JC45_POREA</name>
<comment type="similarity">
    <text evidence="10 11">Belongs to the TonB-dependent receptor family.</text>
</comment>
<dbReference type="InterPro" id="IPR010917">
    <property type="entry name" value="TonB_rcpt_CS"/>
</dbReference>
<organism evidence="15 16">
    <name type="scientific">Porphyromonas endodontalis (strain ATCC 35406 / DSM 24491 / JCM 8526 / CCUG 16442 / BCRC 14492 / NCTC 13058 / HG 370)</name>
    <name type="common">Bacteroides endodontalis</name>
    <dbReference type="NCBI Taxonomy" id="553175"/>
    <lineage>
        <taxon>Bacteria</taxon>
        <taxon>Pseudomonadati</taxon>
        <taxon>Bacteroidota</taxon>
        <taxon>Bacteroidia</taxon>
        <taxon>Bacteroidales</taxon>
        <taxon>Porphyromonadaceae</taxon>
        <taxon>Porphyromonas</taxon>
    </lineage>
</organism>
<dbReference type="GO" id="GO:0044718">
    <property type="term" value="P:siderophore transmembrane transport"/>
    <property type="evidence" value="ECO:0007669"/>
    <property type="project" value="TreeGrafter"/>
</dbReference>
<keyword evidence="8 15" id="KW-0675">Receptor</keyword>
<dbReference type="GeneID" id="93365776"/>
<evidence type="ECO:0000256" key="7">
    <source>
        <dbReference type="ARBA" id="ARBA00023136"/>
    </source>
</evidence>
<keyword evidence="2 10" id="KW-0813">Transport</keyword>
<dbReference type="InterPro" id="IPR012910">
    <property type="entry name" value="Plug_dom"/>
</dbReference>
<keyword evidence="6 11" id="KW-0798">TonB box</keyword>
<dbReference type="AlphaFoldDB" id="C3JC45"/>
<dbReference type="InterPro" id="IPR039426">
    <property type="entry name" value="TonB-dep_rcpt-like"/>
</dbReference>
<dbReference type="PANTHER" id="PTHR30069">
    <property type="entry name" value="TONB-DEPENDENT OUTER MEMBRANE RECEPTOR"/>
    <property type="match status" value="1"/>
</dbReference>
<keyword evidence="16" id="KW-1185">Reference proteome</keyword>
<accession>C3JC45</accession>
<dbReference type="STRING" id="553175.POREN0001_0443"/>
<evidence type="ECO:0000313" key="16">
    <source>
        <dbReference type="Proteomes" id="UP000004295"/>
    </source>
</evidence>
<keyword evidence="3 10" id="KW-1134">Transmembrane beta strand</keyword>
<dbReference type="GO" id="GO:0009279">
    <property type="term" value="C:cell outer membrane"/>
    <property type="evidence" value="ECO:0007669"/>
    <property type="project" value="UniProtKB-SubCell"/>
</dbReference>
<reference evidence="15 16" key="1">
    <citation type="submission" date="2009-04" db="EMBL/GenBank/DDBJ databases">
        <authorList>
            <person name="Sebastian Y."/>
            <person name="Madupu R."/>
            <person name="Durkin A.S."/>
            <person name="Torralba M."/>
            <person name="Methe B."/>
            <person name="Sutton G.G."/>
            <person name="Strausberg R.L."/>
            <person name="Nelson K.E."/>
        </authorList>
    </citation>
    <scope>NUCLEOTIDE SEQUENCE [LARGE SCALE GENOMIC DNA]</scope>
    <source>
        <strain evidence="16">ATCC 35406 / BCRC 14492 / JCM 8526 / NCTC 13058 / HG 370</strain>
    </source>
</reference>
<dbReference type="SUPFAM" id="SSF56935">
    <property type="entry name" value="Porins"/>
    <property type="match status" value="1"/>
</dbReference>
<protein>
    <submittedName>
        <fullName evidence="15">TonB-dependent hemin utilization receptor HmuR</fullName>
    </submittedName>
</protein>
<evidence type="ECO:0000259" key="13">
    <source>
        <dbReference type="Pfam" id="PF00593"/>
    </source>
</evidence>
<proteinExistence type="inferred from homology"/>
<evidence type="ECO:0000256" key="6">
    <source>
        <dbReference type="ARBA" id="ARBA00023077"/>
    </source>
</evidence>